<dbReference type="AlphaFoldDB" id="A0A813EBV9"/>
<keyword evidence="1" id="KW-0560">Oxidoreductase</keyword>
<feature type="domain" description="Alcohol dehydrogenase-like C-terminal" evidence="2">
    <location>
        <begin position="213"/>
        <end position="342"/>
    </location>
</feature>
<keyword evidence="6" id="KW-1185">Reference proteome</keyword>
<dbReference type="EMBL" id="CAJNNV010007587">
    <property type="protein sequence ID" value="CAE8595104.1"/>
    <property type="molecule type" value="Genomic_DNA"/>
</dbReference>
<evidence type="ECO:0000313" key="5">
    <source>
        <dbReference type="EMBL" id="CAE8654032.1"/>
    </source>
</evidence>
<evidence type="ECO:0008006" key="7">
    <source>
        <dbReference type="Google" id="ProtNLM"/>
    </source>
</evidence>
<dbReference type="PANTHER" id="PTHR43205">
    <property type="entry name" value="PROSTAGLANDIN REDUCTASE"/>
    <property type="match status" value="1"/>
</dbReference>
<dbReference type="PANTHER" id="PTHR43205:SF42">
    <property type="entry name" value="ALCOHOL DEHYDROGENASE, ZINC-CONTAINING (AFU_ORTHOLOGUE AFUA_7G04530)"/>
    <property type="match status" value="1"/>
</dbReference>
<reference evidence="4" key="1">
    <citation type="submission" date="2021-02" db="EMBL/GenBank/DDBJ databases">
        <authorList>
            <person name="Dougan E. K."/>
            <person name="Rhodes N."/>
            <person name="Thang M."/>
            <person name="Chan C."/>
        </authorList>
    </citation>
    <scope>NUCLEOTIDE SEQUENCE</scope>
</reference>
<sequence length="401" mass="42877">MLAQAVSAEPIPRVVRVSSQAMSVSTTSAWCYAKTPEAVKPKAGDIYELQQQEVPALKEGMILVRLSAIAVAPMARAFLELPGNDTGAEDLGLQRLKLGGTAVGESVATVVETMSKKFVVGDRIWLPFNKLAEHQVFCDDGSDHPMKLAPVKLPAFVNTETFLSTMTPSAGVTAYVGANHTVCGSVEDSGLACLSFLRKATPKTVLVTSAAGAVGVVACQLYKHKGCKVIGVTSTREKADKLLAYGCDAAIAYKTEDLDARLSELAPEKLDVVVDNVGSTQLDAATKHMKIGGKILSIGTISELDNYATGNIQGWKNYHWGVSRELKFEGLYIGNHQKQFPGAMMSLGMLVFRGKIKPAHTIIEGGFEEWAAHVDKLFGSETFGRMILVNSKNTAGRAIGT</sequence>
<dbReference type="Pfam" id="PF16884">
    <property type="entry name" value="ADH_N_2"/>
    <property type="match status" value="1"/>
</dbReference>
<comment type="caution">
    <text evidence="4">The sequence shown here is derived from an EMBL/GenBank/DDBJ whole genome shotgun (WGS) entry which is preliminary data.</text>
</comment>
<name>A0A813EBV9_POLGL</name>
<dbReference type="SUPFAM" id="SSF50129">
    <property type="entry name" value="GroES-like"/>
    <property type="match status" value="1"/>
</dbReference>
<dbReference type="Proteomes" id="UP000626109">
    <property type="component" value="Unassembled WGS sequence"/>
</dbReference>
<dbReference type="InterPro" id="IPR036291">
    <property type="entry name" value="NAD(P)-bd_dom_sf"/>
</dbReference>
<dbReference type="Proteomes" id="UP000654075">
    <property type="component" value="Unassembled WGS sequence"/>
</dbReference>
<dbReference type="OrthoDB" id="809632at2759"/>
<evidence type="ECO:0000313" key="4">
    <source>
        <dbReference type="EMBL" id="CAE8595104.1"/>
    </source>
</evidence>
<dbReference type="Gene3D" id="3.90.180.10">
    <property type="entry name" value="Medium-chain alcohol dehydrogenases, catalytic domain"/>
    <property type="match status" value="1"/>
</dbReference>
<evidence type="ECO:0000313" key="6">
    <source>
        <dbReference type="Proteomes" id="UP000654075"/>
    </source>
</evidence>
<dbReference type="Pfam" id="PF00107">
    <property type="entry name" value="ADH_zinc_N"/>
    <property type="match status" value="1"/>
</dbReference>
<protein>
    <recommendedName>
        <fullName evidence="7">Enoyl reductase (ER) domain-containing protein</fullName>
    </recommendedName>
</protein>
<evidence type="ECO:0000259" key="2">
    <source>
        <dbReference type="Pfam" id="PF00107"/>
    </source>
</evidence>
<evidence type="ECO:0000259" key="3">
    <source>
        <dbReference type="Pfam" id="PF16884"/>
    </source>
</evidence>
<dbReference type="InterPro" id="IPR045010">
    <property type="entry name" value="MDR_fam"/>
</dbReference>
<organism evidence="4 6">
    <name type="scientific">Polarella glacialis</name>
    <name type="common">Dinoflagellate</name>
    <dbReference type="NCBI Taxonomy" id="89957"/>
    <lineage>
        <taxon>Eukaryota</taxon>
        <taxon>Sar</taxon>
        <taxon>Alveolata</taxon>
        <taxon>Dinophyceae</taxon>
        <taxon>Suessiales</taxon>
        <taxon>Suessiaceae</taxon>
        <taxon>Polarella</taxon>
    </lineage>
</organism>
<feature type="domain" description="Oxidoreductase N-terminal" evidence="3">
    <location>
        <begin position="30"/>
        <end position="126"/>
    </location>
</feature>
<dbReference type="InterPro" id="IPR013149">
    <property type="entry name" value="ADH-like_C"/>
</dbReference>
<dbReference type="InterPro" id="IPR041694">
    <property type="entry name" value="ADH_N_2"/>
</dbReference>
<proteinExistence type="predicted"/>
<dbReference type="EMBL" id="CAJNNW010012150">
    <property type="protein sequence ID" value="CAE8654032.1"/>
    <property type="molecule type" value="Genomic_DNA"/>
</dbReference>
<gene>
    <name evidence="4" type="ORF">PGLA1383_LOCUS13622</name>
    <name evidence="5" type="ORF">PGLA2088_LOCUS10756</name>
</gene>
<dbReference type="SUPFAM" id="SSF51735">
    <property type="entry name" value="NAD(P)-binding Rossmann-fold domains"/>
    <property type="match status" value="1"/>
</dbReference>
<dbReference type="InterPro" id="IPR011032">
    <property type="entry name" value="GroES-like_sf"/>
</dbReference>
<dbReference type="Gene3D" id="3.40.50.720">
    <property type="entry name" value="NAD(P)-binding Rossmann-like Domain"/>
    <property type="match status" value="1"/>
</dbReference>
<dbReference type="GO" id="GO:0016628">
    <property type="term" value="F:oxidoreductase activity, acting on the CH-CH group of donors, NAD or NADP as acceptor"/>
    <property type="evidence" value="ECO:0007669"/>
    <property type="project" value="InterPro"/>
</dbReference>
<evidence type="ECO:0000256" key="1">
    <source>
        <dbReference type="ARBA" id="ARBA00023002"/>
    </source>
</evidence>
<accession>A0A813EBV9</accession>